<accession>A0A4U2Y721</accession>
<proteinExistence type="predicted"/>
<evidence type="ECO:0000256" key="2">
    <source>
        <dbReference type="SAM" id="SignalP"/>
    </source>
</evidence>
<feature type="compositionally biased region" description="Polar residues" evidence="1">
    <location>
        <begin position="25"/>
        <end position="36"/>
    </location>
</feature>
<feature type="chain" id="PRO_5020238438" description="Fibronectin type III domain-containing protein" evidence="2">
    <location>
        <begin position="23"/>
        <end position="141"/>
    </location>
</feature>
<dbReference type="AlphaFoldDB" id="A0A4U2Y721"/>
<organism evidence="3 4">
    <name type="scientific">Brevibacillus antibioticus</name>
    <dbReference type="NCBI Taxonomy" id="2570228"/>
    <lineage>
        <taxon>Bacteria</taxon>
        <taxon>Bacillati</taxon>
        <taxon>Bacillota</taxon>
        <taxon>Bacilli</taxon>
        <taxon>Bacillales</taxon>
        <taxon>Paenibacillaceae</taxon>
        <taxon>Brevibacillus</taxon>
    </lineage>
</organism>
<protein>
    <recommendedName>
        <fullName evidence="5">Fibronectin type III domain-containing protein</fullName>
    </recommendedName>
</protein>
<dbReference type="Proteomes" id="UP000307841">
    <property type="component" value="Unassembled WGS sequence"/>
</dbReference>
<comment type="caution">
    <text evidence="3">The sequence shown here is derived from an EMBL/GenBank/DDBJ whole genome shotgun (WGS) entry which is preliminary data.</text>
</comment>
<evidence type="ECO:0000313" key="3">
    <source>
        <dbReference type="EMBL" id="TKI56347.1"/>
    </source>
</evidence>
<evidence type="ECO:0000256" key="1">
    <source>
        <dbReference type="SAM" id="MobiDB-lite"/>
    </source>
</evidence>
<sequence length="141" mass="15786">MKKFLTSLATLALLTSAVPAFAHEGQQSPATTATAHDSSSKVSSSEDEKYEDVYQDIGVKFNYIPGVDRYKWVRYNVTDGYEDASGTSYTTSSKIYSLRIGKLYRIHAYAVDENNRILAVSAPTEIRGEKGWDTVINFWLK</sequence>
<feature type="region of interest" description="Disordered" evidence="1">
    <location>
        <begin position="25"/>
        <end position="49"/>
    </location>
</feature>
<evidence type="ECO:0000313" key="4">
    <source>
        <dbReference type="Proteomes" id="UP000307841"/>
    </source>
</evidence>
<dbReference type="OrthoDB" id="2476397at2"/>
<gene>
    <name evidence="3" type="ORF">E8L90_13215</name>
</gene>
<evidence type="ECO:0008006" key="5">
    <source>
        <dbReference type="Google" id="ProtNLM"/>
    </source>
</evidence>
<reference evidence="3 4" key="1">
    <citation type="submission" date="2019-04" db="EMBL/GenBank/DDBJ databases">
        <title>Whole genome sequencing of Brevibacillus sp. TGS2-1.</title>
        <authorList>
            <person name="Choi A."/>
        </authorList>
    </citation>
    <scope>NUCLEOTIDE SEQUENCE [LARGE SCALE GENOMIC DNA]</scope>
    <source>
        <strain evidence="3 4">TGS2-1</strain>
    </source>
</reference>
<keyword evidence="2" id="KW-0732">Signal</keyword>
<keyword evidence="4" id="KW-1185">Reference proteome</keyword>
<name>A0A4U2Y721_9BACL</name>
<feature type="signal peptide" evidence="2">
    <location>
        <begin position="1"/>
        <end position="22"/>
    </location>
</feature>
<dbReference type="RefSeq" id="WP_137029802.1">
    <property type="nucleotide sequence ID" value="NZ_SZNK01000001.1"/>
</dbReference>
<dbReference type="EMBL" id="SZNK01000001">
    <property type="protein sequence ID" value="TKI56347.1"/>
    <property type="molecule type" value="Genomic_DNA"/>
</dbReference>